<dbReference type="AlphaFoldDB" id="A0A8J7BW69"/>
<organism evidence="3 4">
    <name type="scientific">Iningainema tapete BLCC-T55</name>
    <dbReference type="NCBI Taxonomy" id="2748662"/>
    <lineage>
        <taxon>Bacteria</taxon>
        <taxon>Bacillati</taxon>
        <taxon>Cyanobacteriota</taxon>
        <taxon>Cyanophyceae</taxon>
        <taxon>Nostocales</taxon>
        <taxon>Scytonemataceae</taxon>
        <taxon>Iningainema tapete</taxon>
    </lineage>
</organism>
<sequence>MGLIDRVGSLFRANLNSFMRSAEDPEKILIGVVYQMQDDLVQLRQLVAQAIAMQKRTERQIAQAQSTAEEWYRRAQIALQSGNETLARDALTKRRAYQQTATELSHQMEEQNTLVAKLKTDMRTLELKVGEAKNQKDMYIARARSAEASYKLREMLSYTGSVSNQTFARMEEKVVLLEAQSEVIALADTEQQHSSFASLEFNSDVDVAAIKPEHVEGIKENLKPAH</sequence>
<comment type="similarity">
    <text evidence="1">Belongs to the PspA/Vipp/IM30 family.</text>
</comment>
<dbReference type="PANTHER" id="PTHR31088:SF6">
    <property type="entry name" value="PHAGE SHOCK PROTEIN A"/>
    <property type="match status" value="1"/>
</dbReference>
<comment type="caution">
    <text evidence="3">The sequence shown here is derived from an EMBL/GenBank/DDBJ whole genome shotgun (WGS) entry which is preliminary data.</text>
</comment>
<reference evidence="3" key="1">
    <citation type="submission" date="2020-09" db="EMBL/GenBank/DDBJ databases">
        <title>Iningainema tapete sp. nov. (Scytonemataceae, Cyanobacteria) from greenhouses in central Florida (USA) produces two types of nodularin with biosynthetic potential for microcystin-LR and anabaenopeptins.</title>
        <authorList>
            <person name="Berthold D.E."/>
            <person name="Lefler F.W."/>
            <person name="Huang I.-S."/>
            <person name="Abdulla H."/>
            <person name="Zimba P.V."/>
            <person name="Laughinghouse H.D. IV."/>
        </authorList>
    </citation>
    <scope>NUCLEOTIDE SEQUENCE</scope>
    <source>
        <strain evidence="3">BLCCT55</strain>
    </source>
</reference>
<evidence type="ECO:0000313" key="4">
    <source>
        <dbReference type="Proteomes" id="UP000629098"/>
    </source>
</evidence>
<dbReference type="EMBL" id="JACXAE010000013">
    <property type="protein sequence ID" value="MBD2771227.1"/>
    <property type="molecule type" value="Genomic_DNA"/>
</dbReference>
<proteinExistence type="inferred from homology"/>
<evidence type="ECO:0000256" key="1">
    <source>
        <dbReference type="ARBA" id="ARBA00043985"/>
    </source>
</evidence>
<dbReference type="InterPro" id="IPR007157">
    <property type="entry name" value="PspA_VIPP1"/>
</dbReference>
<dbReference type="RefSeq" id="WP_190825516.1">
    <property type="nucleotide sequence ID" value="NZ_CAWPPI010000013.1"/>
</dbReference>
<name>A0A8J7BW69_9CYAN</name>
<evidence type="ECO:0000313" key="3">
    <source>
        <dbReference type="EMBL" id="MBD2771227.1"/>
    </source>
</evidence>
<dbReference type="Pfam" id="PF04012">
    <property type="entry name" value="PspA_IM30"/>
    <property type="match status" value="1"/>
</dbReference>
<dbReference type="Proteomes" id="UP000629098">
    <property type="component" value="Unassembled WGS sequence"/>
</dbReference>
<dbReference type="PANTHER" id="PTHR31088">
    <property type="entry name" value="MEMBRANE-ASSOCIATED PROTEIN VIPP1, CHLOROPLASTIC"/>
    <property type="match status" value="1"/>
</dbReference>
<keyword evidence="2" id="KW-0175">Coiled coil</keyword>
<gene>
    <name evidence="3" type="ORF">ICL16_03575</name>
</gene>
<accession>A0A8J7BW69</accession>
<feature type="coiled-coil region" evidence="2">
    <location>
        <begin position="108"/>
        <end position="135"/>
    </location>
</feature>
<evidence type="ECO:0000256" key="2">
    <source>
        <dbReference type="SAM" id="Coils"/>
    </source>
</evidence>
<keyword evidence="4" id="KW-1185">Reference proteome</keyword>
<protein>
    <submittedName>
        <fullName evidence="3">PspA/IM30 family protein</fullName>
    </submittedName>
</protein>